<evidence type="ECO:0000313" key="10">
    <source>
        <dbReference type="EMBL" id="CAD8809105.1"/>
    </source>
</evidence>
<dbReference type="Pfam" id="PF00231">
    <property type="entry name" value="ATP-synt"/>
    <property type="match status" value="1"/>
</dbReference>
<evidence type="ECO:0000256" key="8">
    <source>
        <dbReference type="ARBA" id="ARBA00023310"/>
    </source>
</evidence>
<dbReference type="PRINTS" id="PR00126">
    <property type="entry name" value="ATPASEGAMMA"/>
</dbReference>
<evidence type="ECO:0000256" key="5">
    <source>
        <dbReference type="ARBA" id="ARBA00023065"/>
    </source>
</evidence>
<keyword evidence="6" id="KW-0472">Membrane</keyword>
<dbReference type="GO" id="GO:0045259">
    <property type="term" value="C:proton-transporting ATP synthase complex"/>
    <property type="evidence" value="ECO:0007669"/>
    <property type="project" value="UniProtKB-KW"/>
</dbReference>
<dbReference type="SUPFAM" id="SSF52943">
    <property type="entry name" value="ATP synthase (F1-ATPase), gamma subunit"/>
    <property type="match status" value="1"/>
</dbReference>
<dbReference type="PIRSF" id="PIRSF039089">
    <property type="entry name" value="ATP_synthase_gamma"/>
    <property type="match status" value="1"/>
</dbReference>
<dbReference type="InterPro" id="IPR023632">
    <property type="entry name" value="ATP_synth_F1_gsu_CS"/>
</dbReference>
<gene>
    <name evidence="10" type="ORF">OMED0930_LOCUS198</name>
</gene>
<dbReference type="PANTHER" id="PTHR11693:SF22">
    <property type="entry name" value="ATP SYNTHASE SUBUNIT GAMMA, MITOCHONDRIAL"/>
    <property type="match status" value="1"/>
</dbReference>
<keyword evidence="8 9" id="KW-0066">ATP synthesis</keyword>
<evidence type="ECO:0000256" key="7">
    <source>
        <dbReference type="ARBA" id="ARBA00023196"/>
    </source>
</evidence>
<comment type="subunit">
    <text evidence="9">F-type ATPases have 2 components, CF(1) - the catalytic core - and CF(0) - the membrane proton channel. CF(1) and CF(0) have multiple subunits.</text>
</comment>
<keyword evidence="7 9" id="KW-0139">CF(1)</keyword>
<name>A0A7S0WA56_9CHLO</name>
<evidence type="ECO:0000256" key="9">
    <source>
        <dbReference type="RuleBase" id="RU004001"/>
    </source>
</evidence>
<dbReference type="PROSITE" id="PS00153">
    <property type="entry name" value="ATPASE_GAMMA"/>
    <property type="match status" value="1"/>
</dbReference>
<dbReference type="Gene3D" id="1.10.287.80">
    <property type="entry name" value="ATP synthase, gamma subunit, helix hairpin domain"/>
    <property type="match status" value="1"/>
</dbReference>
<dbReference type="FunFam" id="1.10.287.80:FF:000001">
    <property type="entry name" value="ATP synthase gamma chain"/>
    <property type="match status" value="1"/>
</dbReference>
<dbReference type="InterPro" id="IPR000131">
    <property type="entry name" value="ATP_synth_F1_gsu"/>
</dbReference>
<dbReference type="Gene3D" id="3.40.1380.10">
    <property type="match status" value="1"/>
</dbReference>
<comment type="subcellular location">
    <subcellularLocation>
        <location evidence="1">Membrane</location>
        <topology evidence="1">Peripheral membrane protein</topology>
    </subcellularLocation>
</comment>
<keyword evidence="5 9" id="KW-0406">Ion transport</keyword>
<dbReference type="InterPro" id="IPR035968">
    <property type="entry name" value="ATP_synth_F1_ATPase_gsu"/>
</dbReference>
<evidence type="ECO:0000256" key="1">
    <source>
        <dbReference type="ARBA" id="ARBA00004170"/>
    </source>
</evidence>
<keyword evidence="4 9" id="KW-0375">Hydrogen ion transport</keyword>
<dbReference type="NCBIfam" id="TIGR01146">
    <property type="entry name" value="ATPsyn_F1gamma"/>
    <property type="match status" value="1"/>
</dbReference>
<organism evidence="10">
    <name type="scientific">Ostreococcus mediterraneus</name>
    <dbReference type="NCBI Taxonomy" id="1486918"/>
    <lineage>
        <taxon>Eukaryota</taxon>
        <taxon>Viridiplantae</taxon>
        <taxon>Chlorophyta</taxon>
        <taxon>Mamiellophyceae</taxon>
        <taxon>Mamiellales</taxon>
        <taxon>Bathycoccaceae</taxon>
        <taxon>Ostreococcus</taxon>
    </lineage>
</organism>
<sequence length="313" mass="33659">MAQGSSAGSRMSPTTAIGGAPFAARECNATPFGARSISLQAVQIRMKSVGNIQKITKAMKMVAASRLKGAETRAKQSRALVQPFVRLLGDTPAVEVEGETLVVPITSDKGLCGGINTTVVKYTKVLNEMNGGVAALDVIGEKARSQIARLYPKQINDVIVDTTKQPLTFATVCGIADTIMSKNAPKTHLIYNRFQSAIAFRPTVATILSNDELEKVAEEGVNAFDTYEIEGPDRSEFLLDLAEFKMGALLYNAMLENNTSELGSRMQSMESSSKNAGEMLNKLTLLYNRTRQAAITTELIEIISGASALEAEK</sequence>
<keyword evidence="3 9" id="KW-0813">Transport</keyword>
<dbReference type="GO" id="GO:0046933">
    <property type="term" value="F:proton-transporting ATP synthase activity, rotational mechanism"/>
    <property type="evidence" value="ECO:0007669"/>
    <property type="project" value="InterPro"/>
</dbReference>
<evidence type="ECO:0000256" key="2">
    <source>
        <dbReference type="ARBA" id="ARBA00007681"/>
    </source>
</evidence>
<dbReference type="EMBL" id="HBFO01000294">
    <property type="protein sequence ID" value="CAD8809105.1"/>
    <property type="molecule type" value="Transcribed_RNA"/>
</dbReference>
<evidence type="ECO:0000256" key="3">
    <source>
        <dbReference type="ARBA" id="ARBA00022448"/>
    </source>
</evidence>
<dbReference type="AlphaFoldDB" id="A0A7S0WA56"/>
<proteinExistence type="inferred from homology"/>
<dbReference type="PANTHER" id="PTHR11693">
    <property type="entry name" value="ATP SYNTHASE GAMMA CHAIN"/>
    <property type="match status" value="1"/>
</dbReference>
<evidence type="ECO:0000256" key="4">
    <source>
        <dbReference type="ARBA" id="ARBA00022781"/>
    </source>
</evidence>
<evidence type="ECO:0000256" key="6">
    <source>
        <dbReference type="ARBA" id="ARBA00023136"/>
    </source>
</evidence>
<reference evidence="10" key="1">
    <citation type="submission" date="2021-01" db="EMBL/GenBank/DDBJ databases">
        <authorList>
            <person name="Corre E."/>
            <person name="Pelletier E."/>
            <person name="Niang G."/>
            <person name="Scheremetjew M."/>
            <person name="Finn R."/>
            <person name="Kale V."/>
            <person name="Holt S."/>
            <person name="Cochrane G."/>
            <person name="Meng A."/>
            <person name="Brown T."/>
            <person name="Cohen L."/>
        </authorList>
    </citation>
    <scope>NUCLEOTIDE SEQUENCE</scope>
    <source>
        <strain evidence="10">Clade-D-RCC1621</strain>
    </source>
</reference>
<dbReference type="GO" id="GO:0005739">
    <property type="term" value="C:mitochondrion"/>
    <property type="evidence" value="ECO:0007669"/>
    <property type="project" value="UniProtKB-ARBA"/>
</dbReference>
<dbReference type="CDD" id="cd12151">
    <property type="entry name" value="F1-ATPase_gamma"/>
    <property type="match status" value="1"/>
</dbReference>
<comment type="similarity">
    <text evidence="2 9">Belongs to the ATPase gamma chain family.</text>
</comment>
<accession>A0A7S0WA56</accession>
<protein>
    <recommendedName>
        <fullName evidence="9">ATP synthase subunit gamma</fullName>
    </recommendedName>
</protein>